<dbReference type="InterPro" id="IPR002182">
    <property type="entry name" value="NB-ARC"/>
</dbReference>
<dbReference type="SUPFAM" id="SSF52540">
    <property type="entry name" value="P-loop containing nucleoside triphosphate hydrolases"/>
    <property type="match status" value="1"/>
</dbReference>
<reference evidence="5" key="1">
    <citation type="submission" date="2023-03" db="EMBL/GenBank/DDBJ databases">
        <title>Chromosome-scale reference genome and RAD-based genetic map of yellow starthistle (Centaurea solstitialis) reveal putative structural variation and QTLs associated with invader traits.</title>
        <authorList>
            <person name="Reatini B."/>
            <person name="Cang F.A."/>
            <person name="Jiang Q."/>
            <person name="Mckibben M.T.W."/>
            <person name="Barker M.S."/>
            <person name="Rieseberg L.H."/>
            <person name="Dlugosch K.M."/>
        </authorList>
    </citation>
    <scope>NUCLEOTIDE SEQUENCE</scope>
    <source>
        <strain evidence="5">CAN-66</strain>
        <tissue evidence="5">Leaf</tissue>
    </source>
</reference>
<dbReference type="Pfam" id="PF00931">
    <property type="entry name" value="NB-ARC"/>
    <property type="match status" value="1"/>
</dbReference>
<dbReference type="InterPro" id="IPR027417">
    <property type="entry name" value="P-loop_NTPase"/>
</dbReference>
<comment type="caution">
    <text evidence="5">The sequence shown here is derived from an EMBL/GenBank/DDBJ whole genome shotgun (WGS) entry which is preliminary data.</text>
</comment>
<evidence type="ECO:0000256" key="3">
    <source>
        <dbReference type="ARBA" id="ARBA00022840"/>
    </source>
</evidence>
<dbReference type="GO" id="GO:0005524">
    <property type="term" value="F:ATP binding"/>
    <property type="evidence" value="ECO:0007669"/>
    <property type="project" value="UniProtKB-KW"/>
</dbReference>
<evidence type="ECO:0000256" key="2">
    <source>
        <dbReference type="ARBA" id="ARBA00022821"/>
    </source>
</evidence>
<proteinExistence type="predicted"/>
<dbReference type="AlphaFoldDB" id="A0AA38TQH2"/>
<evidence type="ECO:0000313" key="6">
    <source>
        <dbReference type="Proteomes" id="UP001172457"/>
    </source>
</evidence>
<protein>
    <recommendedName>
        <fullName evidence="4">NB-ARC domain-containing protein</fullName>
    </recommendedName>
</protein>
<name>A0AA38TQH2_9ASTR</name>
<feature type="domain" description="NB-ARC" evidence="4">
    <location>
        <begin position="18"/>
        <end position="76"/>
    </location>
</feature>
<sequence length="160" mass="17668">MNIVSPHLLPPQDRRPLQKCIKDEHVQIVGIYGITGVGKTTLTGEVAASMSNIFVDVVFIIVSQNMYGEKIQNKVEVAVKQIINGEKVLMILDESKYLSKDEAWILLTQVVGKKVETDAKLKKIETDVMEECGGLPLLIQVVGNALNNLKIMTHGISLSR</sequence>
<keyword evidence="3" id="KW-0067">ATP-binding</keyword>
<keyword evidence="1" id="KW-0433">Leucine-rich repeat</keyword>
<keyword evidence="6" id="KW-1185">Reference proteome</keyword>
<accession>A0AA38TQH2</accession>
<dbReference type="PANTHER" id="PTHR33463:SF198">
    <property type="entry name" value="RPP4C3"/>
    <property type="match status" value="1"/>
</dbReference>
<evidence type="ECO:0000256" key="1">
    <source>
        <dbReference type="ARBA" id="ARBA00022614"/>
    </source>
</evidence>
<evidence type="ECO:0000259" key="4">
    <source>
        <dbReference type="Pfam" id="PF00931"/>
    </source>
</evidence>
<dbReference type="Gene3D" id="1.10.8.430">
    <property type="entry name" value="Helical domain of apoptotic protease-activating factors"/>
    <property type="match status" value="1"/>
</dbReference>
<dbReference type="GO" id="GO:0006952">
    <property type="term" value="P:defense response"/>
    <property type="evidence" value="ECO:0007669"/>
    <property type="project" value="UniProtKB-KW"/>
</dbReference>
<dbReference type="EMBL" id="JARYMX010000001">
    <property type="protein sequence ID" value="KAJ9565198.1"/>
    <property type="molecule type" value="Genomic_DNA"/>
</dbReference>
<keyword evidence="2" id="KW-0611">Plant defense</keyword>
<evidence type="ECO:0000313" key="5">
    <source>
        <dbReference type="EMBL" id="KAJ9565198.1"/>
    </source>
</evidence>
<gene>
    <name evidence="5" type="ORF">OSB04_001164</name>
</gene>
<dbReference type="Proteomes" id="UP001172457">
    <property type="component" value="Chromosome 1"/>
</dbReference>
<dbReference type="GO" id="GO:0043531">
    <property type="term" value="F:ADP binding"/>
    <property type="evidence" value="ECO:0007669"/>
    <property type="project" value="InterPro"/>
</dbReference>
<dbReference type="Gene3D" id="3.40.50.300">
    <property type="entry name" value="P-loop containing nucleotide triphosphate hydrolases"/>
    <property type="match status" value="1"/>
</dbReference>
<dbReference type="InterPro" id="IPR050905">
    <property type="entry name" value="Plant_NBS-LRR"/>
</dbReference>
<dbReference type="InterPro" id="IPR042197">
    <property type="entry name" value="Apaf_helical"/>
</dbReference>
<keyword evidence="3" id="KW-0547">Nucleotide-binding</keyword>
<dbReference type="PANTHER" id="PTHR33463">
    <property type="entry name" value="NB-ARC DOMAIN-CONTAINING PROTEIN-RELATED"/>
    <property type="match status" value="1"/>
</dbReference>
<organism evidence="5 6">
    <name type="scientific">Centaurea solstitialis</name>
    <name type="common">yellow star-thistle</name>
    <dbReference type="NCBI Taxonomy" id="347529"/>
    <lineage>
        <taxon>Eukaryota</taxon>
        <taxon>Viridiplantae</taxon>
        <taxon>Streptophyta</taxon>
        <taxon>Embryophyta</taxon>
        <taxon>Tracheophyta</taxon>
        <taxon>Spermatophyta</taxon>
        <taxon>Magnoliopsida</taxon>
        <taxon>eudicotyledons</taxon>
        <taxon>Gunneridae</taxon>
        <taxon>Pentapetalae</taxon>
        <taxon>asterids</taxon>
        <taxon>campanulids</taxon>
        <taxon>Asterales</taxon>
        <taxon>Asteraceae</taxon>
        <taxon>Carduoideae</taxon>
        <taxon>Cardueae</taxon>
        <taxon>Centaureinae</taxon>
        <taxon>Centaurea</taxon>
    </lineage>
</organism>